<dbReference type="NCBIfam" id="NF003818">
    <property type="entry name" value="PRK05409.1"/>
    <property type="match status" value="1"/>
</dbReference>
<protein>
    <submittedName>
        <fullName evidence="1">DUF692 domain-containing protein</fullName>
    </submittedName>
</protein>
<dbReference type="Pfam" id="PF05114">
    <property type="entry name" value="MbnB_TglH_ChrH"/>
    <property type="match status" value="1"/>
</dbReference>
<proteinExistence type="predicted"/>
<dbReference type="KEGG" id="dvn:HQ394_00795"/>
<dbReference type="RefSeq" id="WP_190261610.1">
    <property type="nucleotide sequence ID" value="NZ_CP053923.1"/>
</dbReference>
<dbReference type="InterPro" id="IPR036237">
    <property type="entry name" value="Xyl_isomerase-like_sf"/>
</dbReference>
<gene>
    <name evidence="1" type="ORF">HQ394_00795</name>
</gene>
<dbReference type="EMBL" id="CP053923">
    <property type="protein sequence ID" value="QNT68168.1"/>
    <property type="molecule type" value="Genomic_DNA"/>
</dbReference>
<dbReference type="SUPFAM" id="SSF51658">
    <property type="entry name" value="Xylose isomerase-like"/>
    <property type="match status" value="1"/>
</dbReference>
<sequence>MASSFLPSVTPSVGVGFRTPHYRVIVATRPAIGWFEVHPENYLGGGELPAQLQTLRRDWPISLHGVGLSLGSATGLDDRHLGRLADLCQRIEPALVSEHLAWSVTGGVYLNDLLPLPYTEESFAVVASNVARLQDRLRRRVLIENPSSYLRFASSSLGEAEFLAALVARTGCGLLCDVNNIVVSCHNVGGDPLDYLDAALPPAAVEEIHLAGHAVNDADGTIILIDDHGSAVAPPVWSLFAAAVRRFPQAAPLVEWDSNLPTFDVLLAEAATAERMQRQILREVSDAYAA</sequence>
<reference evidence="1 2" key="1">
    <citation type="submission" date="2020-05" db="EMBL/GenBank/DDBJ databases">
        <title>Complete closed genome sequence of Defluviicoccus vanus.</title>
        <authorList>
            <person name="Bessarab I."/>
            <person name="Arumugam K."/>
            <person name="Maszenan A.M."/>
            <person name="Seviour R.J."/>
            <person name="Williams R.B."/>
        </authorList>
    </citation>
    <scope>NUCLEOTIDE SEQUENCE [LARGE SCALE GENOMIC DNA]</scope>
    <source>
        <strain evidence="1 2">Ben 114</strain>
    </source>
</reference>
<accession>A0A7H1MXI2</accession>
<dbReference type="AlphaFoldDB" id="A0A7H1MXI2"/>
<dbReference type="PANTHER" id="PTHR42194:SF1">
    <property type="entry name" value="UPF0276 PROTEIN HI_1600"/>
    <property type="match status" value="1"/>
</dbReference>
<dbReference type="Proteomes" id="UP000516369">
    <property type="component" value="Chromosome"/>
</dbReference>
<dbReference type="PANTHER" id="PTHR42194">
    <property type="entry name" value="UPF0276 PROTEIN HI_1600"/>
    <property type="match status" value="1"/>
</dbReference>
<name>A0A7H1MXI2_9PROT</name>
<dbReference type="Gene3D" id="3.20.20.150">
    <property type="entry name" value="Divalent-metal-dependent TIM barrel enzymes"/>
    <property type="match status" value="1"/>
</dbReference>
<dbReference type="InterPro" id="IPR007801">
    <property type="entry name" value="MbnB/TglH/ChrH"/>
</dbReference>
<evidence type="ECO:0000313" key="1">
    <source>
        <dbReference type="EMBL" id="QNT68168.1"/>
    </source>
</evidence>
<keyword evidence="2" id="KW-1185">Reference proteome</keyword>
<organism evidence="1 2">
    <name type="scientific">Defluviicoccus vanus</name>
    <dbReference type="NCBI Taxonomy" id="111831"/>
    <lineage>
        <taxon>Bacteria</taxon>
        <taxon>Pseudomonadati</taxon>
        <taxon>Pseudomonadota</taxon>
        <taxon>Alphaproteobacteria</taxon>
        <taxon>Rhodospirillales</taxon>
        <taxon>Rhodospirillaceae</taxon>
        <taxon>Defluviicoccus</taxon>
    </lineage>
</organism>
<evidence type="ECO:0000313" key="2">
    <source>
        <dbReference type="Proteomes" id="UP000516369"/>
    </source>
</evidence>